<evidence type="ECO:0000313" key="2">
    <source>
        <dbReference type="Proteomes" id="UP000283269"/>
    </source>
</evidence>
<proteinExistence type="predicted"/>
<keyword evidence="2" id="KW-1185">Reference proteome</keyword>
<dbReference type="InParanoid" id="A0A409WIH4"/>
<protein>
    <submittedName>
        <fullName evidence="1">Uncharacterized protein</fullName>
    </submittedName>
</protein>
<sequence length="142" mass="16348">MIYLWVPSSFLRVLYAGVKNTPYRGQRNRAPFRDPIPKHFKLFTSPTYAMFSLVDVGPGNPELTDSLVEVLRIIKVLQYTRPNAIFFYEYVLTFGTENVLIFNRILESGYMLYGTPTTSMKIRGFDFHYQAQDLLDGSTGVD</sequence>
<comment type="caution">
    <text evidence="1">The sequence shown here is derived from an EMBL/GenBank/DDBJ whole genome shotgun (WGS) entry which is preliminary data.</text>
</comment>
<reference evidence="1 2" key="1">
    <citation type="journal article" date="2018" name="Evol. Lett.">
        <title>Horizontal gene cluster transfer increased hallucinogenic mushroom diversity.</title>
        <authorList>
            <person name="Reynolds H.T."/>
            <person name="Vijayakumar V."/>
            <person name="Gluck-Thaler E."/>
            <person name="Korotkin H.B."/>
            <person name="Matheny P.B."/>
            <person name="Slot J.C."/>
        </authorList>
    </citation>
    <scope>NUCLEOTIDE SEQUENCE [LARGE SCALE GENOMIC DNA]</scope>
    <source>
        <strain evidence="1 2">2631</strain>
    </source>
</reference>
<evidence type="ECO:0000313" key="1">
    <source>
        <dbReference type="EMBL" id="PPQ78328.1"/>
    </source>
</evidence>
<dbReference type="AlphaFoldDB" id="A0A409WIH4"/>
<accession>A0A409WIH4</accession>
<gene>
    <name evidence="1" type="ORF">CVT25_011699</name>
</gene>
<organism evidence="1 2">
    <name type="scientific">Psilocybe cyanescens</name>
    <dbReference type="NCBI Taxonomy" id="93625"/>
    <lineage>
        <taxon>Eukaryota</taxon>
        <taxon>Fungi</taxon>
        <taxon>Dikarya</taxon>
        <taxon>Basidiomycota</taxon>
        <taxon>Agaricomycotina</taxon>
        <taxon>Agaricomycetes</taxon>
        <taxon>Agaricomycetidae</taxon>
        <taxon>Agaricales</taxon>
        <taxon>Agaricineae</taxon>
        <taxon>Strophariaceae</taxon>
        <taxon>Psilocybe</taxon>
    </lineage>
</organism>
<dbReference type="EMBL" id="NHYD01003422">
    <property type="protein sequence ID" value="PPQ78328.1"/>
    <property type="molecule type" value="Genomic_DNA"/>
</dbReference>
<name>A0A409WIH4_PSICY</name>
<dbReference type="Proteomes" id="UP000283269">
    <property type="component" value="Unassembled WGS sequence"/>
</dbReference>